<accession>A0ABS8D3E5</accession>
<comment type="caution">
    <text evidence="4">The sequence shown here is derived from an EMBL/GenBank/DDBJ whole genome shotgun (WGS) entry which is preliminary data.</text>
</comment>
<dbReference type="PANTHER" id="PTHR20858:SF17">
    <property type="entry name" value="HYDROXYMETHYLPYRIMIDINE_PHOSPHOMETHYLPYRIMIDINE KINASE THI20-RELATED"/>
    <property type="match status" value="1"/>
</dbReference>
<dbReference type="InterPro" id="IPR013749">
    <property type="entry name" value="PM/HMP-P_kinase-1"/>
</dbReference>
<dbReference type="GO" id="GO:0016301">
    <property type="term" value="F:kinase activity"/>
    <property type="evidence" value="ECO:0007669"/>
    <property type="project" value="UniProtKB-KW"/>
</dbReference>
<proteinExistence type="predicted"/>
<evidence type="ECO:0000256" key="1">
    <source>
        <dbReference type="ARBA" id="ARBA00004948"/>
    </source>
</evidence>
<organism evidence="4 5">
    <name type="scientific">Leeia speluncae</name>
    <dbReference type="NCBI Taxonomy" id="2884804"/>
    <lineage>
        <taxon>Bacteria</taxon>
        <taxon>Pseudomonadati</taxon>
        <taxon>Pseudomonadota</taxon>
        <taxon>Betaproteobacteria</taxon>
        <taxon>Neisseriales</taxon>
        <taxon>Leeiaceae</taxon>
        <taxon>Leeia</taxon>
    </lineage>
</organism>
<dbReference type="Gene3D" id="3.40.1190.20">
    <property type="match status" value="1"/>
</dbReference>
<keyword evidence="5" id="KW-1185">Reference proteome</keyword>
<feature type="domain" description="Pyridoxamine kinase/Phosphomethylpyrimidine kinase" evidence="3">
    <location>
        <begin position="15"/>
        <end position="269"/>
    </location>
</feature>
<keyword evidence="4" id="KW-0418">Kinase</keyword>
<keyword evidence="4" id="KW-0808">Transferase</keyword>
<name>A0ABS8D3E5_9NEIS</name>
<comment type="pathway">
    <text evidence="1">Cofactor biosynthesis; thiamine diphosphate biosynthesis.</text>
</comment>
<dbReference type="Pfam" id="PF08543">
    <property type="entry name" value="Phos_pyr_kin"/>
    <property type="match status" value="1"/>
</dbReference>
<evidence type="ECO:0000313" key="5">
    <source>
        <dbReference type="Proteomes" id="UP001165395"/>
    </source>
</evidence>
<dbReference type="EC" id="2.7.1.49" evidence="2"/>
<dbReference type="CDD" id="cd01169">
    <property type="entry name" value="HMPP_kinase"/>
    <property type="match status" value="1"/>
</dbReference>
<dbReference type="InterPro" id="IPR029056">
    <property type="entry name" value="Ribokinase-like"/>
</dbReference>
<sequence length="302" mass="32643">MSDTPPIVLSFAASDPTGGNGIQADTLTIASLGGHPLSVVTCITVQDTVGVESVYKLEAEWIADQARTLLEDMAVTAFKIGMVGSVEGVAAIAEIVADYPDVPLIIDPCLASRRGDELADDEVVDAINEMLIPQATLVVVNLLEARRLLRDRLDEEESDDEDDEDALETMSIDDLAAGLLSMGAEYVLITGTMDPTNEVINRLYQDQEGKVLETAWQRLPHTYHGASATLSAGIATGLANGMMMREAVLDAQDYTWQALSEAYRLGMGSHVPDRLYWAMQDDEAEASSEVMDDSRDESSTLQ</sequence>
<dbReference type="RefSeq" id="WP_227178759.1">
    <property type="nucleotide sequence ID" value="NZ_JAJBZT010000002.1"/>
</dbReference>
<dbReference type="EMBL" id="JAJBZT010000002">
    <property type="protein sequence ID" value="MCB6182729.1"/>
    <property type="molecule type" value="Genomic_DNA"/>
</dbReference>
<dbReference type="InterPro" id="IPR004399">
    <property type="entry name" value="HMP/HMP-P_kinase_dom"/>
</dbReference>
<evidence type="ECO:0000256" key="2">
    <source>
        <dbReference type="ARBA" id="ARBA00012135"/>
    </source>
</evidence>
<gene>
    <name evidence="4" type="ORF">LIN78_04065</name>
</gene>
<protein>
    <recommendedName>
        <fullName evidence="2">hydroxymethylpyrimidine kinase</fullName>
        <ecNumber evidence="2">2.7.1.49</ecNumber>
    </recommendedName>
</protein>
<evidence type="ECO:0000313" key="4">
    <source>
        <dbReference type="EMBL" id="MCB6182729.1"/>
    </source>
</evidence>
<dbReference type="PANTHER" id="PTHR20858">
    <property type="entry name" value="PHOSPHOMETHYLPYRIMIDINE KINASE"/>
    <property type="match status" value="1"/>
</dbReference>
<reference evidence="4" key="1">
    <citation type="submission" date="2021-10" db="EMBL/GenBank/DDBJ databases">
        <title>The complete genome sequence of Leeia sp. TBRC 13508.</title>
        <authorList>
            <person name="Charoenyingcharoen P."/>
            <person name="Yukphan P."/>
        </authorList>
    </citation>
    <scope>NUCLEOTIDE SEQUENCE</scope>
    <source>
        <strain evidence="4">TBRC 13508</strain>
    </source>
</reference>
<dbReference type="Proteomes" id="UP001165395">
    <property type="component" value="Unassembled WGS sequence"/>
</dbReference>
<dbReference type="SUPFAM" id="SSF53613">
    <property type="entry name" value="Ribokinase-like"/>
    <property type="match status" value="1"/>
</dbReference>
<evidence type="ECO:0000259" key="3">
    <source>
        <dbReference type="Pfam" id="PF08543"/>
    </source>
</evidence>